<accession>A0AAP0RWR0</accession>
<evidence type="ECO:0000313" key="1">
    <source>
        <dbReference type="EMBL" id="KAK9286473.1"/>
    </source>
</evidence>
<keyword evidence="2" id="KW-1185">Reference proteome</keyword>
<protein>
    <submittedName>
        <fullName evidence="1">Uncharacterized protein</fullName>
    </submittedName>
</protein>
<comment type="caution">
    <text evidence="1">The sequence shown here is derived from an EMBL/GenBank/DDBJ whole genome shotgun (WGS) entry which is preliminary data.</text>
</comment>
<evidence type="ECO:0000313" key="2">
    <source>
        <dbReference type="Proteomes" id="UP001415857"/>
    </source>
</evidence>
<dbReference type="Proteomes" id="UP001415857">
    <property type="component" value="Unassembled WGS sequence"/>
</dbReference>
<sequence length="88" mass="9860">MRSPMKALAVIARRAVAEDRSCHSYLNVLIEELRLYCAFAAGKIRPAFVLTSLKASFIEILQTDFTPSVVGFAFIISHVVENRITVFK</sequence>
<reference evidence="1 2" key="1">
    <citation type="journal article" date="2024" name="Plant J.">
        <title>Genome sequences and population genomics reveal climatic adaptation and genomic divergence between two closely related sweetgum species.</title>
        <authorList>
            <person name="Xu W.Q."/>
            <person name="Ren C.Q."/>
            <person name="Zhang X.Y."/>
            <person name="Comes H.P."/>
            <person name="Liu X.H."/>
            <person name="Li Y.G."/>
            <person name="Kettle C.J."/>
            <person name="Jalonen R."/>
            <person name="Gaisberger H."/>
            <person name="Ma Y.Z."/>
            <person name="Qiu Y.X."/>
        </authorList>
    </citation>
    <scope>NUCLEOTIDE SEQUENCE [LARGE SCALE GENOMIC DNA]</scope>
    <source>
        <strain evidence="1">Hangzhou</strain>
    </source>
</reference>
<proteinExistence type="predicted"/>
<dbReference type="AlphaFoldDB" id="A0AAP0RWR0"/>
<organism evidence="1 2">
    <name type="scientific">Liquidambar formosana</name>
    <name type="common">Formosan gum</name>
    <dbReference type="NCBI Taxonomy" id="63359"/>
    <lineage>
        <taxon>Eukaryota</taxon>
        <taxon>Viridiplantae</taxon>
        <taxon>Streptophyta</taxon>
        <taxon>Embryophyta</taxon>
        <taxon>Tracheophyta</taxon>
        <taxon>Spermatophyta</taxon>
        <taxon>Magnoliopsida</taxon>
        <taxon>eudicotyledons</taxon>
        <taxon>Gunneridae</taxon>
        <taxon>Pentapetalae</taxon>
        <taxon>Saxifragales</taxon>
        <taxon>Altingiaceae</taxon>
        <taxon>Liquidambar</taxon>
    </lineage>
</organism>
<name>A0AAP0RWR0_LIQFO</name>
<dbReference type="EMBL" id="JBBPBK010000004">
    <property type="protein sequence ID" value="KAK9286473.1"/>
    <property type="molecule type" value="Genomic_DNA"/>
</dbReference>
<gene>
    <name evidence="1" type="ORF">L1049_014870</name>
</gene>